<evidence type="ECO:0000259" key="2">
    <source>
        <dbReference type="PROSITE" id="PS51462"/>
    </source>
</evidence>
<gene>
    <name evidence="3" type="ORF">J2S11_004342</name>
</gene>
<dbReference type="Gene3D" id="6.10.250.1120">
    <property type="match status" value="1"/>
</dbReference>
<reference evidence="3 4" key="1">
    <citation type="submission" date="2023-07" db="EMBL/GenBank/DDBJ databases">
        <title>Genomic Encyclopedia of Type Strains, Phase IV (KMG-IV): sequencing the most valuable type-strain genomes for metagenomic binning, comparative biology and taxonomic classification.</title>
        <authorList>
            <person name="Goeker M."/>
        </authorList>
    </citation>
    <scope>NUCLEOTIDE SEQUENCE [LARGE SCALE GENOMIC DNA]</scope>
    <source>
        <strain evidence="3 4">DSM 12751</strain>
    </source>
</reference>
<dbReference type="InterPro" id="IPR000086">
    <property type="entry name" value="NUDIX_hydrolase_dom"/>
</dbReference>
<accession>A0ABT9W5I4</accession>
<dbReference type="Pfam" id="PF00293">
    <property type="entry name" value="NUDIX"/>
    <property type="match status" value="1"/>
</dbReference>
<name>A0ABT9W5I4_9BACI</name>
<dbReference type="InterPro" id="IPR015797">
    <property type="entry name" value="NUDIX_hydrolase-like_dom_sf"/>
</dbReference>
<dbReference type="PANTHER" id="PTHR43736">
    <property type="entry name" value="ADP-RIBOSE PYROPHOSPHATASE"/>
    <property type="match status" value="1"/>
</dbReference>
<dbReference type="Gene3D" id="3.90.79.10">
    <property type="entry name" value="Nucleoside Triphosphate Pyrophosphohydrolase"/>
    <property type="match status" value="1"/>
</dbReference>
<proteinExistence type="inferred from homology"/>
<organism evidence="3 4">
    <name type="scientific">Caldalkalibacillus horti</name>
    <dbReference type="NCBI Taxonomy" id="77523"/>
    <lineage>
        <taxon>Bacteria</taxon>
        <taxon>Bacillati</taxon>
        <taxon>Bacillota</taxon>
        <taxon>Bacilli</taxon>
        <taxon>Bacillales</taxon>
        <taxon>Bacillaceae</taxon>
        <taxon>Caldalkalibacillus</taxon>
    </lineage>
</organism>
<dbReference type="PANTHER" id="PTHR43736:SF1">
    <property type="entry name" value="DIHYDRONEOPTERIN TRIPHOSPHATE DIPHOSPHATASE"/>
    <property type="match status" value="1"/>
</dbReference>
<evidence type="ECO:0000313" key="3">
    <source>
        <dbReference type="EMBL" id="MDQ0168380.1"/>
    </source>
</evidence>
<feature type="domain" description="Nudix hydrolase" evidence="2">
    <location>
        <begin position="68"/>
        <end position="196"/>
    </location>
</feature>
<comment type="caution">
    <text evidence="3">The sequence shown here is derived from an EMBL/GenBank/DDBJ whole genome shotgun (WGS) entry which is preliminary data.</text>
</comment>
<evidence type="ECO:0000313" key="4">
    <source>
        <dbReference type="Proteomes" id="UP001235840"/>
    </source>
</evidence>
<dbReference type="PROSITE" id="PS51462">
    <property type="entry name" value="NUDIX"/>
    <property type="match status" value="1"/>
</dbReference>
<dbReference type="RefSeq" id="WP_307398064.1">
    <property type="nucleotide sequence ID" value="NZ_JAUSTY010000030.1"/>
</dbReference>
<keyword evidence="4" id="KW-1185">Reference proteome</keyword>
<dbReference type="InterPro" id="IPR059176">
    <property type="entry name" value="UDP-X_N"/>
</dbReference>
<comment type="similarity">
    <text evidence="1">Belongs to the Nudix hydrolase family.</text>
</comment>
<dbReference type="EMBL" id="JAUSTY010000030">
    <property type="protein sequence ID" value="MDQ0168380.1"/>
    <property type="molecule type" value="Genomic_DNA"/>
</dbReference>
<dbReference type="Pfam" id="PF12535">
    <property type="entry name" value="Nudix_N"/>
    <property type="match status" value="1"/>
</dbReference>
<dbReference type="SUPFAM" id="SSF55811">
    <property type="entry name" value="Nudix"/>
    <property type="match status" value="1"/>
</dbReference>
<sequence length="207" mass="23899">MDTQQKLLEWTKRIQALAQSGLAYGKDEFDIERYEELREISVDMMELMSGQERVDIKSWFANETGYATPKVGARAVIFRDEKMLFVREKADGKWCLPGGWSDIGQTPSGSVIKEVREETGYEVEVKRMLALFDRKCHNQLPSAFDIYTFYFECDIIGGEPSESIEIEEIGFFGVDELPPISLDRMTPEQIRLLFTYMNNPSLTPYFD</sequence>
<protein>
    <submittedName>
        <fullName evidence="3">ADP-ribose pyrophosphatase YjhB (NUDIX family)</fullName>
    </submittedName>
</protein>
<evidence type="ECO:0000256" key="1">
    <source>
        <dbReference type="ARBA" id="ARBA00005582"/>
    </source>
</evidence>
<dbReference type="Proteomes" id="UP001235840">
    <property type="component" value="Unassembled WGS sequence"/>
</dbReference>